<keyword evidence="3" id="KW-1185">Reference proteome</keyword>
<proteinExistence type="predicted"/>
<dbReference type="Proteomes" id="UP000521748">
    <property type="component" value="Unassembled WGS sequence"/>
</dbReference>
<sequence length="273" mass="29595">MDLSLMICSTCGVEHSAESLASGVCLICQDDRQYVPEQGQSWVTLGQLQEQGQGLIVELAEKGLWKIQGSPKFGIGQHSLLVQTAEGNLLWDPPAFIDAASIAQISELGGVAAIASSHPHMFGIQLEWSAAFDHAPVYVAEADRAWLRREGAAVRFWSDHEQVLPGVNLIQIGGHFPGSAVAHWSTARGGVLLTGDSIFPVPSGWASFMRSYPNYIPLSPGAVKRIATRVAALEFDRVYGNFGNKLGANGWEVIQRSAERYIDWITGAHDDLT</sequence>
<evidence type="ECO:0000259" key="1">
    <source>
        <dbReference type="SMART" id="SM00849"/>
    </source>
</evidence>
<reference evidence="2 3" key="1">
    <citation type="submission" date="2020-07" db="EMBL/GenBank/DDBJ databases">
        <title>Sequencing the genomes of 1000 actinobacteria strains.</title>
        <authorList>
            <person name="Klenk H.-P."/>
        </authorList>
    </citation>
    <scope>NUCLEOTIDE SEQUENCE [LARGE SCALE GENOMIC DNA]</scope>
    <source>
        <strain evidence="2 3">DSM 102047</strain>
    </source>
</reference>
<dbReference type="GO" id="GO:0016787">
    <property type="term" value="F:hydrolase activity"/>
    <property type="evidence" value="ECO:0007669"/>
    <property type="project" value="UniProtKB-KW"/>
</dbReference>
<dbReference type="InterPro" id="IPR036866">
    <property type="entry name" value="RibonucZ/Hydroxyglut_hydro"/>
</dbReference>
<dbReference type="AlphaFoldDB" id="A0A7Y9LSS7"/>
<protein>
    <submittedName>
        <fullName evidence="2">Glyoxylase-like metal-dependent hydrolase (Beta-lactamase superfamily II)</fullName>
    </submittedName>
</protein>
<feature type="domain" description="Metallo-beta-lactamase" evidence="1">
    <location>
        <begin position="76"/>
        <end position="242"/>
    </location>
</feature>
<keyword evidence="2" id="KW-0378">Hydrolase</keyword>
<dbReference type="RefSeq" id="WP_179388644.1">
    <property type="nucleotide sequence ID" value="NZ_JACBYQ010000001.1"/>
</dbReference>
<dbReference type="PANTHER" id="PTHR36839">
    <property type="entry name" value="METALLO-BETA-LACTAMASE FAMILY PROTEIN (AFU_ORTHOLOGUE AFUA_5G12770)"/>
    <property type="match status" value="1"/>
</dbReference>
<dbReference type="SUPFAM" id="SSF56281">
    <property type="entry name" value="Metallo-hydrolase/oxidoreductase"/>
    <property type="match status" value="1"/>
</dbReference>
<organism evidence="2 3">
    <name type="scientific">Psychromicrobium silvestre</name>
    <dbReference type="NCBI Taxonomy" id="1645614"/>
    <lineage>
        <taxon>Bacteria</taxon>
        <taxon>Bacillati</taxon>
        <taxon>Actinomycetota</taxon>
        <taxon>Actinomycetes</taxon>
        <taxon>Micrococcales</taxon>
        <taxon>Micrococcaceae</taxon>
        <taxon>Psychromicrobium</taxon>
    </lineage>
</organism>
<name>A0A7Y9LSS7_9MICC</name>
<accession>A0A7Y9LSS7</accession>
<evidence type="ECO:0000313" key="3">
    <source>
        <dbReference type="Proteomes" id="UP000521748"/>
    </source>
</evidence>
<dbReference type="PANTHER" id="PTHR36839:SF1">
    <property type="entry name" value="METALLO-BETA-LACTAMASE FAMILY PROTEIN (AFU_ORTHOLOGUE AFUA_5G12770)"/>
    <property type="match status" value="1"/>
</dbReference>
<dbReference type="Pfam" id="PF00753">
    <property type="entry name" value="Lactamase_B"/>
    <property type="match status" value="1"/>
</dbReference>
<evidence type="ECO:0000313" key="2">
    <source>
        <dbReference type="EMBL" id="NYE94934.1"/>
    </source>
</evidence>
<comment type="caution">
    <text evidence="2">The sequence shown here is derived from an EMBL/GenBank/DDBJ whole genome shotgun (WGS) entry which is preliminary data.</text>
</comment>
<dbReference type="InterPro" id="IPR001279">
    <property type="entry name" value="Metallo-B-lactamas"/>
</dbReference>
<dbReference type="SMART" id="SM00849">
    <property type="entry name" value="Lactamase_B"/>
    <property type="match status" value="1"/>
</dbReference>
<dbReference type="EMBL" id="JACBYQ010000001">
    <property type="protein sequence ID" value="NYE94934.1"/>
    <property type="molecule type" value="Genomic_DNA"/>
</dbReference>
<dbReference type="Gene3D" id="3.60.15.10">
    <property type="entry name" value="Ribonuclease Z/Hydroxyacylglutathione hydrolase-like"/>
    <property type="match status" value="1"/>
</dbReference>
<gene>
    <name evidence="2" type="ORF">FHU41_001155</name>
</gene>